<sequence length="104" mass="11039">MSGGFEVLGEELETHAGKVDGLAERLRTAVRAAQQVSMDNSAFGVICQPFALLLDPFEQMGVQALEQGAESVADTAGKVRDASSKYAEREGVTGTEINRHGESL</sequence>
<dbReference type="InterPro" id="IPR022536">
    <property type="entry name" value="EspC"/>
</dbReference>
<gene>
    <name evidence="2" type="ORF">CFN78_09475</name>
</gene>
<evidence type="ECO:0000256" key="1">
    <source>
        <dbReference type="SAM" id="MobiDB-lite"/>
    </source>
</evidence>
<dbReference type="OrthoDB" id="3697448at2"/>
<dbReference type="GO" id="GO:0009306">
    <property type="term" value="P:protein secretion"/>
    <property type="evidence" value="ECO:0007669"/>
    <property type="project" value="InterPro"/>
</dbReference>
<feature type="region of interest" description="Disordered" evidence="1">
    <location>
        <begin position="80"/>
        <end position="104"/>
    </location>
</feature>
<accession>A0A263D5S8</accession>
<evidence type="ECO:0000313" key="3">
    <source>
        <dbReference type="Proteomes" id="UP000242444"/>
    </source>
</evidence>
<dbReference type="Proteomes" id="UP000242444">
    <property type="component" value="Unassembled WGS sequence"/>
</dbReference>
<protein>
    <submittedName>
        <fullName evidence="2">ESX-1 secretion-associated protein</fullName>
    </submittedName>
</protein>
<dbReference type="RefSeq" id="WP_094862248.1">
    <property type="nucleotide sequence ID" value="NZ_NKYE01000004.1"/>
</dbReference>
<keyword evidence="3" id="KW-1185">Reference proteome</keyword>
<reference evidence="2 3" key="1">
    <citation type="submission" date="2017-07" db="EMBL/GenBank/DDBJ databases">
        <title>Amycolatopsis antarcticus sp. nov., isolated from the surface of an Antarcticus brown macroalga.</title>
        <authorList>
            <person name="Wang J."/>
            <person name="Leiva S."/>
            <person name="Huang J."/>
            <person name="Huang Y."/>
        </authorList>
    </citation>
    <scope>NUCLEOTIDE SEQUENCE [LARGE SCALE GENOMIC DNA]</scope>
    <source>
        <strain evidence="2 3">AU-G6</strain>
    </source>
</reference>
<dbReference type="EMBL" id="NKYE01000004">
    <property type="protein sequence ID" value="OZM73731.1"/>
    <property type="molecule type" value="Genomic_DNA"/>
</dbReference>
<comment type="caution">
    <text evidence="2">The sequence shown here is derived from an EMBL/GenBank/DDBJ whole genome shotgun (WGS) entry which is preliminary data.</text>
</comment>
<proteinExistence type="predicted"/>
<name>A0A263D5S8_9PSEU</name>
<evidence type="ECO:0000313" key="2">
    <source>
        <dbReference type="EMBL" id="OZM73731.1"/>
    </source>
</evidence>
<dbReference type="Pfam" id="PF10824">
    <property type="entry name" value="T7SS_ESX_EspC"/>
    <property type="match status" value="1"/>
</dbReference>
<dbReference type="AlphaFoldDB" id="A0A263D5S8"/>
<dbReference type="InParanoid" id="A0A263D5S8"/>
<organism evidence="2 3">
    <name type="scientific">Amycolatopsis antarctica</name>
    <dbReference type="NCBI Taxonomy" id="1854586"/>
    <lineage>
        <taxon>Bacteria</taxon>
        <taxon>Bacillati</taxon>
        <taxon>Actinomycetota</taxon>
        <taxon>Actinomycetes</taxon>
        <taxon>Pseudonocardiales</taxon>
        <taxon>Pseudonocardiaceae</taxon>
        <taxon>Amycolatopsis</taxon>
    </lineage>
</organism>